<feature type="region of interest" description="Disordered" evidence="2">
    <location>
        <begin position="129"/>
        <end position="156"/>
    </location>
</feature>
<feature type="region of interest" description="Disordered" evidence="2">
    <location>
        <begin position="181"/>
        <end position="204"/>
    </location>
</feature>
<dbReference type="Pfam" id="PF00172">
    <property type="entry name" value="Zn_clus"/>
    <property type="match status" value="1"/>
</dbReference>
<dbReference type="AlphaFoldDB" id="A0A0D7B5T1"/>
<evidence type="ECO:0000259" key="3">
    <source>
        <dbReference type="PROSITE" id="PS50048"/>
    </source>
</evidence>
<dbReference type="GO" id="GO:0008270">
    <property type="term" value="F:zinc ion binding"/>
    <property type="evidence" value="ECO:0007669"/>
    <property type="project" value="InterPro"/>
</dbReference>
<dbReference type="InterPro" id="IPR001138">
    <property type="entry name" value="Zn2Cys6_DnaBD"/>
</dbReference>
<gene>
    <name evidence="4" type="ORF">CYLTODRAFT_423899</name>
</gene>
<dbReference type="Proteomes" id="UP000054007">
    <property type="component" value="Unassembled WGS sequence"/>
</dbReference>
<keyword evidence="5" id="KW-1185">Reference proteome</keyword>
<organism evidence="4 5">
    <name type="scientific">Cylindrobasidium torrendii FP15055 ss-10</name>
    <dbReference type="NCBI Taxonomy" id="1314674"/>
    <lineage>
        <taxon>Eukaryota</taxon>
        <taxon>Fungi</taxon>
        <taxon>Dikarya</taxon>
        <taxon>Basidiomycota</taxon>
        <taxon>Agaricomycotina</taxon>
        <taxon>Agaricomycetes</taxon>
        <taxon>Agaricomycetidae</taxon>
        <taxon>Agaricales</taxon>
        <taxon>Marasmiineae</taxon>
        <taxon>Physalacriaceae</taxon>
        <taxon>Cylindrobasidium</taxon>
    </lineage>
</organism>
<dbReference type="SUPFAM" id="SSF57701">
    <property type="entry name" value="Zn2/Cys6 DNA-binding domain"/>
    <property type="match status" value="2"/>
</dbReference>
<keyword evidence="1" id="KW-0539">Nucleus</keyword>
<protein>
    <recommendedName>
        <fullName evidence="3">Zn(2)-C6 fungal-type domain-containing protein</fullName>
    </recommendedName>
</protein>
<feature type="domain" description="Zn(2)-C6 fungal-type" evidence="3">
    <location>
        <begin position="51"/>
        <end position="82"/>
    </location>
</feature>
<evidence type="ECO:0000313" key="5">
    <source>
        <dbReference type="Proteomes" id="UP000054007"/>
    </source>
</evidence>
<feature type="region of interest" description="Disordered" evidence="2">
    <location>
        <begin position="430"/>
        <end position="456"/>
    </location>
</feature>
<feature type="region of interest" description="Disordered" evidence="2">
    <location>
        <begin position="558"/>
        <end position="579"/>
    </location>
</feature>
<feature type="domain" description="Zn(2)-C6 fungal-type" evidence="3">
    <location>
        <begin position="95"/>
        <end position="126"/>
    </location>
</feature>
<feature type="compositionally biased region" description="Polar residues" evidence="2">
    <location>
        <begin position="181"/>
        <end position="199"/>
    </location>
</feature>
<dbReference type="InterPro" id="IPR036864">
    <property type="entry name" value="Zn2-C6_fun-type_DNA-bd_sf"/>
</dbReference>
<reference evidence="4 5" key="1">
    <citation type="journal article" date="2015" name="Fungal Genet. Biol.">
        <title>Evolution of novel wood decay mechanisms in Agaricales revealed by the genome sequences of Fistulina hepatica and Cylindrobasidium torrendii.</title>
        <authorList>
            <person name="Floudas D."/>
            <person name="Held B.W."/>
            <person name="Riley R."/>
            <person name="Nagy L.G."/>
            <person name="Koehler G."/>
            <person name="Ransdell A.S."/>
            <person name="Younus H."/>
            <person name="Chow J."/>
            <person name="Chiniquy J."/>
            <person name="Lipzen A."/>
            <person name="Tritt A."/>
            <person name="Sun H."/>
            <person name="Haridas S."/>
            <person name="LaButti K."/>
            <person name="Ohm R.A."/>
            <person name="Kues U."/>
            <person name="Blanchette R.A."/>
            <person name="Grigoriev I.V."/>
            <person name="Minto R.E."/>
            <person name="Hibbett D.S."/>
        </authorList>
    </citation>
    <scope>NUCLEOTIDE SEQUENCE [LARGE SCALE GENOMIC DNA]</scope>
    <source>
        <strain evidence="4 5">FP15055 ss-10</strain>
    </source>
</reference>
<sequence>MDNNAPPEPPCSDIIVLDQDDPTRQLKIPIPKTSGANARQSSWVGHRGKLRCDQCRIHNLKCDRIQPSCNQCSWIPGSECKYTPLPTPAHRGVPRCDSCRAKNLKCDRNLPICDQCEHSPNAHCVYSPKRRKRANGRGGSGIGEESDSDSSEAPRAVAQSVIIPKPTKTHQAQNLINTKPAQQAAQLATPYQSPSSMSFTMKHHQQGLYTATAPNRPFRRIQPWAHPGFLPLPSNVLLGIAGINAAEMPPRIVFEQSLDDFIGHLLPHVQETACMSLDSYVQTVKYLAGRPGINLPHHLKRWLGLHHCRAGSSKYSLLLLPRDRTFGLEPQEEERYLDHFRLHADRRALESDHSGDDATKLHWWNAYEIVPVRSQMYDIMVYAHRKHGGARDMLDEISKLGIANVTWPMIEIFYQKCPYCANMAQSHPQTRTSAHQMAPGPTQHHSMPPPHYGGAAHIVPQRSQQIIPQQAAPPRRHQPAMPPLPRAPQPVIPQQATPQPVIPQPATSLHGQTQPIAAQQKAAALQKATMEHKATPSHIPQQHPPQPIIPQQASVPHQISIVHAPAVSQGPPSARMDES</sequence>
<dbReference type="Gene3D" id="4.10.240.10">
    <property type="entry name" value="Zn(2)-C6 fungal-type DNA-binding domain"/>
    <property type="match status" value="2"/>
</dbReference>
<evidence type="ECO:0000256" key="2">
    <source>
        <dbReference type="SAM" id="MobiDB-lite"/>
    </source>
</evidence>
<dbReference type="GO" id="GO:0000981">
    <property type="term" value="F:DNA-binding transcription factor activity, RNA polymerase II-specific"/>
    <property type="evidence" value="ECO:0007669"/>
    <property type="project" value="InterPro"/>
</dbReference>
<dbReference type="SMART" id="SM00066">
    <property type="entry name" value="GAL4"/>
    <property type="match status" value="2"/>
</dbReference>
<proteinExistence type="predicted"/>
<dbReference type="CDD" id="cd00067">
    <property type="entry name" value="GAL4"/>
    <property type="match status" value="2"/>
</dbReference>
<dbReference type="STRING" id="1314674.A0A0D7B5T1"/>
<dbReference type="PANTHER" id="PTHR46910">
    <property type="entry name" value="TRANSCRIPTION FACTOR PDR1"/>
    <property type="match status" value="1"/>
</dbReference>
<dbReference type="PROSITE" id="PS50048">
    <property type="entry name" value="ZN2_CY6_FUNGAL_2"/>
    <property type="match status" value="2"/>
</dbReference>
<dbReference type="PANTHER" id="PTHR46910:SF1">
    <property type="entry name" value="MISCELLANEOUS ZN(II)2CYS6 TRANSCRIPTION FACTOR (EUROFUNG)-RELATED"/>
    <property type="match status" value="1"/>
</dbReference>
<evidence type="ECO:0000256" key="1">
    <source>
        <dbReference type="ARBA" id="ARBA00023242"/>
    </source>
</evidence>
<dbReference type="OrthoDB" id="39175at2759"/>
<dbReference type="EMBL" id="KN880572">
    <property type="protein sequence ID" value="KIY65913.1"/>
    <property type="molecule type" value="Genomic_DNA"/>
</dbReference>
<accession>A0A0D7B5T1</accession>
<dbReference type="InterPro" id="IPR050987">
    <property type="entry name" value="AtrR-like"/>
</dbReference>
<evidence type="ECO:0000313" key="4">
    <source>
        <dbReference type="EMBL" id="KIY65913.1"/>
    </source>
</evidence>
<name>A0A0D7B5T1_9AGAR</name>